<dbReference type="AlphaFoldDB" id="H6QP67"/>
<dbReference type="InParanoid" id="H6QP67"/>
<dbReference type="KEGG" id="pgr:PGTG_20737"/>
<dbReference type="HOGENOM" id="CLU_044507_0_0_1"/>
<evidence type="ECO:0000313" key="1">
    <source>
        <dbReference type="EMBL" id="EHS63152.1"/>
    </source>
</evidence>
<sequence>MGVPASIAAFPVEPTPSEWNAWNHWAENRYNKMMKHLDNFTETHKETPKPTFKKMYSDEVARIRKKISPPPFTPAPDVFNSNINIPINVKKACEQDIQLAGFASPWNATLGSILMKHYYKWAKSQPGTIWEDVSSMEKILDRWIRGKGREMKKGNVVGEKSAEELRAEKGKKTAITRMKTKIANRRRDVAMKKMGNKPSLALLFKNDTVSDWEDQPPPSKPNRLIPSWRSSSFTSCAHKLDEIAFTMSKTMNEIKSAHKLLDRNTEGFRRIEIEFSQVPRKLPSDAYDVSFLETLSIVQREHLDARDPIDLVAKERLLNEMTMKGGFAASRSARGSIGDLGFGGLQGPSGSS</sequence>
<dbReference type="EMBL" id="DS178263">
    <property type="protein sequence ID" value="EHS63152.1"/>
    <property type="molecule type" value="Genomic_DNA"/>
</dbReference>
<reference evidence="2" key="1">
    <citation type="journal article" date="2011" name="Proc. Natl. Acad. Sci. U.S.A.">
        <title>Obligate biotrophy features unraveled by the genomic analysis of rust fungi.</title>
        <authorList>
            <person name="Duplessis S."/>
            <person name="Cuomo C.A."/>
            <person name="Lin Y.-C."/>
            <person name="Aerts A."/>
            <person name="Tisserant E."/>
            <person name="Veneault-Fourrey C."/>
            <person name="Joly D.L."/>
            <person name="Hacquard S."/>
            <person name="Amselem J."/>
            <person name="Cantarel B.L."/>
            <person name="Chiu R."/>
            <person name="Coutinho P.M."/>
            <person name="Feau N."/>
            <person name="Field M."/>
            <person name="Frey P."/>
            <person name="Gelhaye E."/>
            <person name="Goldberg J."/>
            <person name="Grabherr M.G."/>
            <person name="Kodira C.D."/>
            <person name="Kohler A."/>
            <person name="Kuees U."/>
            <person name="Lindquist E.A."/>
            <person name="Lucas S.M."/>
            <person name="Mago R."/>
            <person name="Mauceli E."/>
            <person name="Morin E."/>
            <person name="Murat C."/>
            <person name="Pangilinan J.L."/>
            <person name="Park R."/>
            <person name="Pearson M."/>
            <person name="Quesneville H."/>
            <person name="Rouhier N."/>
            <person name="Sakthikumar S."/>
            <person name="Salamov A.A."/>
            <person name="Schmutz J."/>
            <person name="Selles B."/>
            <person name="Shapiro H."/>
            <person name="Tanguay P."/>
            <person name="Tuskan G.A."/>
            <person name="Henrissat B."/>
            <person name="Van de Peer Y."/>
            <person name="Rouze P."/>
            <person name="Ellis J.G."/>
            <person name="Dodds P.N."/>
            <person name="Schein J.E."/>
            <person name="Zhong S."/>
            <person name="Hamelin R.C."/>
            <person name="Grigoriev I.V."/>
            <person name="Szabo L.J."/>
            <person name="Martin F."/>
        </authorList>
    </citation>
    <scope>NUCLEOTIDE SEQUENCE [LARGE SCALE GENOMIC DNA]</scope>
    <source>
        <strain evidence="2">CRL 75-36-700-3 / race SCCL</strain>
    </source>
</reference>
<keyword evidence="2" id="KW-1185">Reference proteome</keyword>
<name>H6QP67_PUCGT</name>
<gene>
    <name evidence="1" type="ORF">PGTG_20737</name>
</gene>
<dbReference type="RefSeq" id="XP_003890707.1">
    <property type="nucleotide sequence ID" value="XM_003890658.1"/>
</dbReference>
<dbReference type="VEuPathDB" id="FungiDB:PGTG_20737"/>
<organism evidence="1 2">
    <name type="scientific">Puccinia graminis f. sp. tritici (strain CRL 75-36-700-3 / race SCCL)</name>
    <name type="common">Black stem rust fungus</name>
    <dbReference type="NCBI Taxonomy" id="418459"/>
    <lineage>
        <taxon>Eukaryota</taxon>
        <taxon>Fungi</taxon>
        <taxon>Dikarya</taxon>
        <taxon>Basidiomycota</taxon>
        <taxon>Pucciniomycotina</taxon>
        <taxon>Pucciniomycetes</taxon>
        <taxon>Pucciniales</taxon>
        <taxon>Pucciniaceae</taxon>
        <taxon>Puccinia</taxon>
    </lineage>
</organism>
<dbReference type="OrthoDB" id="2509616at2759"/>
<proteinExistence type="predicted"/>
<accession>H6QP67</accession>
<evidence type="ECO:0000313" key="2">
    <source>
        <dbReference type="Proteomes" id="UP000008783"/>
    </source>
</evidence>
<dbReference type="Proteomes" id="UP000008783">
    <property type="component" value="Unassembled WGS sequence"/>
</dbReference>
<dbReference type="GeneID" id="13542590"/>
<protein>
    <submittedName>
        <fullName evidence="1">Uncharacterized protein</fullName>
    </submittedName>
</protein>